<reference evidence="1" key="1">
    <citation type="submission" date="2018-11" db="EMBL/GenBank/DDBJ databases">
        <authorList>
            <consortium name="Pathogen Informatics"/>
        </authorList>
    </citation>
    <scope>NUCLEOTIDE SEQUENCE</scope>
</reference>
<dbReference type="AlphaFoldDB" id="A0A3S4ZYI2"/>
<dbReference type="EMBL" id="CAAALY010001656">
    <property type="protein sequence ID" value="VEL07400.1"/>
    <property type="molecule type" value="Genomic_DNA"/>
</dbReference>
<name>A0A3S4ZYI2_9PLAT</name>
<dbReference type="Proteomes" id="UP000784294">
    <property type="component" value="Unassembled WGS sequence"/>
</dbReference>
<evidence type="ECO:0000313" key="1">
    <source>
        <dbReference type="EMBL" id="VEL07400.1"/>
    </source>
</evidence>
<keyword evidence="2" id="KW-1185">Reference proteome</keyword>
<gene>
    <name evidence="1" type="ORF">PXEA_LOCUS840</name>
</gene>
<proteinExistence type="predicted"/>
<protein>
    <submittedName>
        <fullName evidence="1">Uncharacterized protein</fullName>
    </submittedName>
</protein>
<accession>A0A3S4ZYI2</accession>
<dbReference type="OrthoDB" id="5371837at2759"/>
<comment type="caution">
    <text evidence="1">The sequence shown here is derived from an EMBL/GenBank/DDBJ whole genome shotgun (WGS) entry which is preliminary data.</text>
</comment>
<organism evidence="1 2">
    <name type="scientific">Protopolystoma xenopodis</name>
    <dbReference type="NCBI Taxonomy" id="117903"/>
    <lineage>
        <taxon>Eukaryota</taxon>
        <taxon>Metazoa</taxon>
        <taxon>Spiralia</taxon>
        <taxon>Lophotrochozoa</taxon>
        <taxon>Platyhelminthes</taxon>
        <taxon>Monogenea</taxon>
        <taxon>Polyopisthocotylea</taxon>
        <taxon>Polystomatidea</taxon>
        <taxon>Polystomatidae</taxon>
        <taxon>Protopolystoma</taxon>
    </lineage>
</organism>
<evidence type="ECO:0000313" key="2">
    <source>
        <dbReference type="Proteomes" id="UP000784294"/>
    </source>
</evidence>
<sequence>MDAIHVAVRLSREAIKPGPFIGPNSLETNTVSPTSGTDGATTVSKVTIPITNQGPCIGLVYTGQFVANTGEWLLADGSLTGEQLFSWLDGDAAKVWFPVVDSYLFNQNSEESSALLRVATPLAGDSSSWTINKNMECGSISSSGGITDVNGGISNINGSGYLDGGSQHTSKVASSATKTAGTGVTSFQLTPFYDSLRFRLEVQIHGVCRINGRIPKTSPQQGRKAFN</sequence>